<keyword evidence="3 6" id="KW-0812">Transmembrane</keyword>
<dbReference type="InterPro" id="IPR050250">
    <property type="entry name" value="Macrolide_Exporter_MacB"/>
</dbReference>
<dbReference type="GO" id="GO:0005886">
    <property type="term" value="C:plasma membrane"/>
    <property type="evidence" value="ECO:0007669"/>
    <property type="project" value="UniProtKB-SubCell"/>
</dbReference>
<evidence type="ECO:0000256" key="4">
    <source>
        <dbReference type="ARBA" id="ARBA00022989"/>
    </source>
</evidence>
<feature type="transmembrane region" description="Helical" evidence="6">
    <location>
        <begin position="211"/>
        <end position="231"/>
    </location>
</feature>
<dbReference type="GO" id="GO:0022857">
    <property type="term" value="F:transmembrane transporter activity"/>
    <property type="evidence" value="ECO:0007669"/>
    <property type="project" value="TreeGrafter"/>
</dbReference>
<dbReference type="EMBL" id="BARW01009828">
    <property type="protein sequence ID" value="GAI84901.1"/>
    <property type="molecule type" value="Genomic_DNA"/>
</dbReference>
<evidence type="ECO:0000256" key="3">
    <source>
        <dbReference type="ARBA" id="ARBA00022692"/>
    </source>
</evidence>
<evidence type="ECO:0000256" key="2">
    <source>
        <dbReference type="ARBA" id="ARBA00022475"/>
    </source>
</evidence>
<dbReference type="PANTHER" id="PTHR30572:SF18">
    <property type="entry name" value="ABC-TYPE MACROLIDE FAMILY EXPORT SYSTEM PERMEASE COMPONENT 2"/>
    <property type="match status" value="1"/>
</dbReference>
<dbReference type="Pfam" id="PF02687">
    <property type="entry name" value="FtsX"/>
    <property type="match status" value="1"/>
</dbReference>
<evidence type="ECO:0000256" key="5">
    <source>
        <dbReference type="ARBA" id="ARBA00023136"/>
    </source>
</evidence>
<dbReference type="PANTHER" id="PTHR30572">
    <property type="entry name" value="MEMBRANE COMPONENT OF TRANSPORTER-RELATED"/>
    <property type="match status" value="1"/>
</dbReference>
<accession>X1T0H7</accession>
<evidence type="ECO:0000259" key="7">
    <source>
        <dbReference type="Pfam" id="PF02687"/>
    </source>
</evidence>
<feature type="transmembrane region" description="Helical" evidence="6">
    <location>
        <begin position="159"/>
        <end position="178"/>
    </location>
</feature>
<comment type="subcellular location">
    <subcellularLocation>
        <location evidence="1">Cell membrane</location>
        <topology evidence="1">Multi-pass membrane protein</topology>
    </subcellularLocation>
</comment>
<feature type="domain" description="ABC3 transporter permease C-terminal" evidence="7">
    <location>
        <begin position="163"/>
        <end position="275"/>
    </location>
</feature>
<dbReference type="InterPro" id="IPR003838">
    <property type="entry name" value="ABC3_permease_C"/>
</dbReference>
<comment type="caution">
    <text evidence="8">The sequence shown here is derived from an EMBL/GenBank/DDBJ whole genome shotgun (WGS) entry which is preliminary data.</text>
</comment>
<evidence type="ECO:0000256" key="6">
    <source>
        <dbReference type="SAM" id="Phobius"/>
    </source>
</evidence>
<organism evidence="8">
    <name type="scientific">marine sediment metagenome</name>
    <dbReference type="NCBI Taxonomy" id="412755"/>
    <lineage>
        <taxon>unclassified sequences</taxon>
        <taxon>metagenomes</taxon>
        <taxon>ecological metagenomes</taxon>
    </lineage>
</organism>
<sequence>MRDDEQMQMRFFFADADFLPTFQAQLLSGRNFRKDSPADQGRAYLLNESAVEALGWETESAIGKQFRVLMRGNELGSVVGIVKDFHFQSLRDLLKPLAIEMGTSFNGLSIKVRPDNIQQTITFIRNTMRDISPQAPFEYYFVGDDIGQMYTLEEQLGQIFRYFSGLSIIIACLGLLGLTSYSVVSRTKEIGIRKVFGASVPGITAMLSTEFTRWVLLANVIAWPVAWYAMSRWLENFAYRIDLGLGTFILAGLLALVIALATVSVQAIKAATANPVKALRYE</sequence>
<keyword evidence="4 6" id="KW-1133">Transmembrane helix</keyword>
<reference evidence="8" key="1">
    <citation type="journal article" date="2014" name="Front. Microbiol.">
        <title>High frequency of phylogenetically diverse reductive dehalogenase-homologous genes in deep subseafloor sedimentary metagenomes.</title>
        <authorList>
            <person name="Kawai M."/>
            <person name="Futagami T."/>
            <person name="Toyoda A."/>
            <person name="Takaki Y."/>
            <person name="Nishi S."/>
            <person name="Hori S."/>
            <person name="Arai W."/>
            <person name="Tsubouchi T."/>
            <person name="Morono Y."/>
            <person name="Uchiyama I."/>
            <person name="Ito T."/>
            <person name="Fujiyama A."/>
            <person name="Inagaki F."/>
            <person name="Takami H."/>
        </authorList>
    </citation>
    <scope>NUCLEOTIDE SEQUENCE</scope>
    <source>
        <strain evidence="8">Expedition CK06-06</strain>
    </source>
</reference>
<proteinExistence type="predicted"/>
<evidence type="ECO:0000256" key="1">
    <source>
        <dbReference type="ARBA" id="ARBA00004651"/>
    </source>
</evidence>
<name>X1T0H7_9ZZZZ</name>
<keyword evidence="2" id="KW-1003">Cell membrane</keyword>
<evidence type="ECO:0000313" key="8">
    <source>
        <dbReference type="EMBL" id="GAI84901.1"/>
    </source>
</evidence>
<dbReference type="AlphaFoldDB" id="X1T0H7"/>
<gene>
    <name evidence="8" type="ORF">S12H4_19615</name>
</gene>
<feature type="transmembrane region" description="Helical" evidence="6">
    <location>
        <begin position="243"/>
        <end position="268"/>
    </location>
</feature>
<protein>
    <recommendedName>
        <fullName evidence="7">ABC3 transporter permease C-terminal domain-containing protein</fullName>
    </recommendedName>
</protein>
<keyword evidence="5 6" id="KW-0472">Membrane</keyword>